<dbReference type="InterPro" id="IPR036412">
    <property type="entry name" value="HAD-like_sf"/>
</dbReference>
<evidence type="ECO:0000256" key="2">
    <source>
        <dbReference type="ARBA" id="ARBA00023125"/>
    </source>
</evidence>
<dbReference type="SFLD" id="SFLDG01135">
    <property type="entry name" value="C1.5.6:_HAD__Beta-PGM__Phospha"/>
    <property type="match status" value="1"/>
</dbReference>
<dbReference type="EMBL" id="JAPDDR010000001">
    <property type="protein sequence ID" value="MCW1912507.1"/>
    <property type="molecule type" value="Genomic_DNA"/>
</dbReference>
<dbReference type="PANTHER" id="PTHR18901">
    <property type="entry name" value="2-DEOXYGLUCOSE-6-PHOSPHATE PHOSPHATASE 2"/>
    <property type="match status" value="1"/>
</dbReference>
<dbReference type="InterPro" id="IPR023214">
    <property type="entry name" value="HAD_sf"/>
</dbReference>
<gene>
    <name evidence="5" type="ORF">OJ996_02910</name>
</gene>
<dbReference type="PRINTS" id="PR00413">
    <property type="entry name" value="HADHALOGNASE"/>
</dbReference>
<dbReference type="GO" id="GO:0016787">
    <property type="term" value="F:hydrolase activity"/>
    <property type="evidence" value="ECO:0007669"/>
    <property type="project" value="UniProtKB-KW"/>
</dbReference>
<protein>
    <submittedName>
        <fullName evidence="5">HAD-IA family hydrolase</fullName>
    </submittedName>
</protein>
<dbReference type="NCBIfam" id="TIGR01509">
    <property type="entry name" value="HAD-SF-IA-v3"/>
    <property type="match status" value="1"/>
</dbReference>
<dbReference type="PANTHER" id="PTHR18901:SF38">
    <property type="entry name" value="PSEUDOURIDINE-5'-PHOSPHATASE"/>
    <property type="match status" value="1"/>
</dbReference>
<dbReference type="InterPro" id="IPR041492">
    <property type="entry name" value="HAD_2"/>
</dbReference>
<dbReference type="InterPro" id="IPR046335">
    <property type="entry name" value="LacI/GalR-like_sensor"/>
</dbReference>
<dbReference type="SFLD" id="SFLDG01129">
    <property type="entry name" value="C1.5:_HAD__Beta-PGM__Phosphata"/>
    <property type="match status" value="1"/>
</dbReference>
<keyword evidence="5" id="KW-0378">Hydrolase</keyword>
<evidence type="ECO:0000256" key="3">
    <source>
        <dbReference type="ARBA" id="ARBA00023163"/>
    </source>
</evidence>
<dbReference type="InterPro" id="IPR023198">
    <property type="entry name" value="PGP-like_dom2"/>
</dbReference>
<dbReference type="SFLD" id="SFLDS00003">
    <property type="entry name" value="Haloacid_Dehalogenase"/>
    <property type="match status" value="1"/>
</dbReference>
<keyword evidence="1" id="KW-0805">Transcription regulation</keyword>
<dbReference type="RefSeq" id="WP_264510956.1">
    <property type="nucleotide sequence ID" value="NZ_JAPDDR010000001.1"/>
</dbReference>
<keyword evidence="2" id="KW-0238">DNA-binding</keyword>
<evidence type="ECO:0000259" key="4">
    <source>
        <dbReference type="PROSITE" id="PS01124"/>
    </source>
</evidence>
<dbReference type="SUPFAM" id="SSF56784">
    <property type="entry name" value="HAD-like"/>
    <property type="match status" value="1"/>
</dbReference>
<keyword evidence="6" id="KW-1185">Reference proteome</keyword>
<dbReference type="Pfam" id="PF13419">
    <property type="entry name" value="HAD_2"/>
    <property type="match status" value="1"/>
</dbReference>
<dbReference type="Pfam" id="PF13377">
    <property type="entry name" value="Peripla_BP_3"/>
    <property type="match status" value="1"/>
</dbReference>
<proteinExistence type="predicted"/>
<dbReference type="InterPro" id="IPR006439">
    <property type="entry name" value="HAD-SF_hydro_IA"/>
</dbReference>
<keyword evidence="3" id="KW-0804">Transcription</keyword>
<dbReference type="InterPro" id="IPR018060">
    <property type="entry name" value="HTH_AraC"/>
</dbReference>
<evidence type="ECO:0000256" key="1">
    <source>
        <dbReference type="ARBA" id="ARBA00023015"/>
    </source>
</evidence>
<organism evidence="5 6">
    <name type="scientific">Luteolibacter rhizosphaerae</name>
    <dbReference type="NCBI Taxonomy" id="2989719"/>
    <lineage>
        <taxon>Bacteria</taxon>
        <taxon>Pseudomonadati</taxon>
        <taxon>Verrucomicrobiota</taxon>
        <taxon>Verrucomicrobiia</taxon>
        <taxon>Verrucomicrobiales</taxon>
        <taxon>Verrucomicrobiaceae</taxon>
        <taxon>Luteolibacter</taxon>
    </lineage>
</organism>
<feature type="domain" description="HTH araC/xylS-type" evidence="4">
    <location>
        <begin position="301"/>
        <end position="400"/>
    </location>
</feature>
<dbReference type="InterPro" id="IPR028082">
    <property type="entry name" value="Peripla_BP_I"/>
</dbReference>
<dbReference type="Gene3D" id="3.40.50.1000">
    <property type="entry name" value="HAD superfamily/HAD-like"/>
    <property type="match status" value="1"/>
</dbReference>
<reference evidence="5" key="1">
    <citation type="submission" date="2022-10" db="EMBL/GenBank/DDBJ databases">
        <title>Luteolibacter sp. GHJ8, whole genome shotgun sequencing project.</title>
        <authorList>
            <person name="Zhao G."/>
            <person name="Shen L."/>
        </authorList>
    </citation>
    <scope>NUCLEOTIDE SEQUENCE</scope>
    <source>
        <strain evidence="5">GHJ8</strain>
    </source>
</reference>
<dbReference type="SUPFAM" id="SSF46689">
    <property type="entry name" value="Homeodomain-like"/>
    <property type="match status" value="1"/>
</dbReference>
<dbReference type="Proteomes" id="UP001165653">
    <property type="component" value="Unassembled WGS sequence"/>
</dbReference>
<sequence length="632" mass="70141">MTEPAIVRRSVAIRHPVWSSFGPLVTAGVVDFMRGHEMWRLVTGNRSYGEMEAVEIDRGWHGDGLILFRASEEELAAYRQRGQAVVLTSTEGPDLGFPRVIPDNAMIGRMAAEHLIECSVPHFAFLARGETFYREAEFAPGLRRYARERLAGYRARLAEYALEPSVHYLKGRPLWKEQTWREVETEVMAFLDLLPKPCGLFVADDSLGAVALRAADRLGLLVPAELAVIGFGDDPAYCFSTFPALSSIPYPGREVGRIAAELLWRQMKGESVTSGRTEIPLQDTILRESSDTLAIADPDIRELVRLIRLRAPHDALQVSELAELSTLSMTTIKSRFSSLLGHGPKQEIQRVRLRHLQRLLADSSLSLAEIARRMKFGSAHELSRFFLTETGQRPSDYREKLTLSSPRTGTKTVIFDMDGTLFDTEPLYCEAFRAAFAKQGGTLDREEYFRELMGRSNLSIETYLAAKATGSFDAARFSREWRREWKSILAAERLEVLPGVKELLEMLVEQGVRIGLASSSDREDIELSLEAAGLGSYFPIKAGGDEVKAGKPAPDVYLLACQRLGVEPATCIAIEDSRHGKAAALAAGMDVVWVTGLPDAPESRVRKVKTLAGLGEGDWKKLLGSTMDLRVL</sequence>
<name>A0ABT3FY60_9BACT</name>
<comment type="caution">
    <text evidence="5">The sequence shown here is derived from an EMBL/GenBank/DDBJ whole genome shotgun (WGS) entry which is preliminary data.</text>
</comment>
<evidence type="ECO:0000313" key="5">
    <source>
        <dbReference type="EMBL" id="MCW1912507.1"/>
    </source>
</evidence>
<dbReference type="Pfam" id="PF12833">
    <property type="entry name" value="HTH_18"/>
    <property type="match status" value="1"/>
</dbReference>
<dbReference type="PROSITE" id="PS01124">
    <property type="entry name" value="HTH_ARAC_FAMILY_2"/>
    <property type="match status" value="1"/>
</dbReference>
<evidence type="ECO:0000313" key="6">
    <source>
        <dbReference type="Proteomes" id="UP001165653"/>
    </source>
</evidence>
<dbReference type="Gene3D" id="3.40.50.2300">
    <property type="match status" value="2"/>
</dbReference>
<accession>A0ABT3FY60</accession>
<dbReference type="InterPro" id="IPR009057">
    <property type="entry name" value="Homeodomain-like_sf"/>
</dbReference>
<dbReference type="Gene3D" id="1.10.150.240">
    <property type="entry name" value="Putative phosphatase, domain 2"/>
    <property type="match status" value="1"/>
</dbReference>
<dbReference type="SUPFAM" id="SSF53822">
    <property type="entry name" value="Periplasmic binding protein-like I"/>
    <property type="match status" value="1"/>
</dbReference>
<dbReference type="SMART" id="SM00342">
    <property type="entry name" value="HTH_ARAC"/>
    <property type="match status" value="1"/>
</dbReference>
<dbReference type="Gene3D" id="1.10.10.60">
    <property type="entry name" value="Homeodomain-like"/>
    <property type="match status" value="1"/>
</dbReference>